<reference evidence="3" key="2">
    <citation type="submission" date="2023-07" db="EMBL/GenBank/DDBJ databases">
        <title>Genome content predicts the carbon catabolic preferences of heterotrophic bacteria.</title>
        <authorList>
            <person name="Gralka M."/>
        </authorList>
    </citation>
    <scope>NUCLEOTIDE SEQUENCE</scope>
    <source>
        <strain evidence="3">C2R13</strain>
    </source>
</reference>
<name>A0AAP4U0U2_9GAMM</name>
<dbReference type="EMBL" id="JASCSA010000013">
    <property type="protein sequence ID" value="MDI5885537.1"/>
    <property type="molecule type" value="Genomic_DNA"/>
</dbReference>
<feature type="signal peptide" evidence="1">
    <location>
        <begin position="1"/>
        <end position="21"/>
    </location>
</feature>
<comment type="caution">
    <text evidence="3">The sequence shown here is derived from an EMBL/GenBank/DDBJ whole genome shotgun (WGS) entry which is preliminary data.</text>
</comment>
<dbReference type="EMBL" id="JAUORK010000012">
    <property type="protein sequence ID" value="MDO6672536.1"/>
    <property type="molecule type" value="Genomic_DNA"/>
</dbReference>
<gene>
    <name evidence="3" type="ORF">Q4535_10450</name>
    <name evidence="2" type="ORF">QLT01_14395</name>
</gene>
<proteinExistence type="predicted"/>
<sequence length="76" mass="8525">MHTLRLALLSLLLTSLLSACASPRAQWEKPGANSTQAHNTYAGCQYELGLTDKSANEKQTLLKYCMERDGYRLQSY</sequence>
<keyword evidence="1" id="KW-0732">Signal</keyword>
<keyword evidence="5" id="KW-1185">Reference proteome</keyword>
<dbReference type="AlphaFoldDB" id="A0AAP4U0U2"/>
<reference evidence="5" key="3">
    <citation type="submission" date="2023-07" db="EMBL/GenBank/DDBJ databases">
        <title>Genome-based characterization of strain KMM 296 and proposal for reclassification of Cobetia litoralis and Cobetia pacifica, and emended description of the species Cobetia amphilecti and Cobetia marina.</title>
        <authorList>
            <person name="Balabanova L."/>
            <person name="Nedashkovskaya O."/>
        </authorList>
    </citation>
    <scope>NUCLEOTIDE SEQUENCE [LARGE SCALE GENOMIC DNA]</scope>
    <source>
        <strain evidence="5">NRIC 0815</strain>
    </source>
</reference>
<organism evidence="3 4">
    <name type="scientific">Cobetia amphilecti</name>
    <dbReference type="NCBI Taxonomy" id="1055104"/>
    <lineage>
        <taxon>Bacteria</taxon>
        <taxon>Pseudomonadati</taxon>
        <taxon>Pseudomonadota</taxon>
        <taxon>Gammaproteobacteria</taxon>
        <taxon>Oceanospirillales</taxon>
        <taxon>Halomonadaceae</taxon>
        <taxon>Cobetia</taxon>
    </lineage>
</organism>
<evidence type="ECO:0000313" key="2">
    <source>
        <dbReference type="EMBL" id="MDI5885537.1"/>
    </source>
</evidence>
<evidence type="ECO:0008006" key="6">
    <source>
        <dbReference type="Google" id="ProtNLM"/>
    </source>
</evidence>
<reference evidence="2" key="4">
    <citation type="submission" date="2024-05" db="EMBL/GenBank/DDBJ databases">
        <title>Genome-based characterization of strain KMM 296 and proposal for reclassification of Cobetia litoralis and Cobetia pacifica, and emended description of the species Cobetia amphilecti and Cobetia marina.</title>
        <authorList>
            <person name="Balabanova L."/>
            <person name="Nedashkovskaya O."/>
        </authorList>
    </citation>
    <scope>NUCLEOTIDE SEQUENCE</scope>
    <source>
        <strain evidence="2">NRIC 0815</strain>
    </source>
</reference>
<dbReference type="Proteomes" id="UP001229025">
    <property type="component" value="Unassembled WGS sequence"/>
</dbReference>
<feature type="chain" id="PRO_5042843834" description="Lipoprotein" evidence="1">
    <location>
        <begin position="22"/>
        <end position="76"/>
    </location>
</feature>
<reference evidence="2" key="1">
    <citation type="submission" date="2023-04" db="EMBL/GenBank/DDBJ databases">
        <authorList>
            <person name="Otstavnykh N."/>
            <person name="Seitkalieva A."/>
            <person name="Bystritskaya E."/>
        </authorList>
    </citation>
    <scope>NUCLEOTIDE SEQUENCE</scope>
    <source>
        <strain evidence="2">NRIC 0815</strain>
    </source>
</reference>
<protein>
    <recommendedName>
        <fullName evidence="6">Lipoprotein</fullName>
    </recommendedName>
</protein>
<dbReference type="Proteomes" id="UP001170481">
    <property type="component" value="Unassembled WGS sequence"/>
</dbReference>
<dbReference type="PROSITE" id="PS51257">
    <property type="entry name" value="PROKAR_LIPOPROTEIN"/>
    <property type="match status" value="1"/>
</dbReference>
<evidence type="ECO:0000313" key="3">
    <source>
        <dbReference type="EMBL" id="MDO6672536.1"/>
    </source>
</evidence>
<accession>A0AAP4U0U2</accession>
<evidence type="ECO:0000313" key="4">
    <source>
        <dbReference type="Proteomes" id="UP001170481"/>
    </source>
</evidence>
<evidence type="ECO:0000256" key="1">
    <source>
        <dbReference type="SAM" id="SignalP"/>
    </source>
</evidence>
<dbReference type="RefSeq" id="WP_054556922.1">
    <property type="nucleotide sequence ID" value="NZ_CANLSP010000009.1"/>
</dbReference>
<evidence type="ECO:0000313" key="5">
    <source>
        <dbReference type="Proteomes" id="UP001229025"/>
    </source>
</evidence>